<reference evidence="1 2" key="1">
    <citation type="journal article" date="2006" name="Nat. Biotechnol.">
        <title>The genome and transcriptomes of the anti-tumor agent Clostridium novyi-NT.</title>
        <authorList>
            <person name="Bettegowda C."/>
            <person name="Huang X."/>
            <person name="Lin J."/>
            <person name="Cheong I."/>
            <person name="Kohli M."/>
            <person name="Szabo S.A."/>
            <person name="Zhang X."/>
            <person name="Diaz L.A. Jr."/>
            <person name="Velculescu V.E."/>
            <person name="Parmigiani G."/>
            <person name="Kinzler K.W."/>
            <person name="Vogelstein B."/>
            <person name="Zhou S."/>
        </authorList>
    </citation>
    <scope>NUCLEOTIDE SEQUENCE [LARGE SCALE GENOMIC DNA]</scope>
    <source>
        <strain evidence="1 2">NT</strain>
    </source>
</reference>
<dbReference type="STRING" id="386415.NT01CX_1435"/>
<evidence type="ECO:0000313" key="1">
    <source>
        <dbReference type="EMBL" id="ABK61044.1"/>
    </source>
</evidence>
<dbReference type="Gene3D" id="3.40.50.300">
    <property type="entry name" value="P-loop containing nucleotide triphosphate hydrolases"/>
    <property type="match status" value="1"/>
</dbReference>
<accession>A0PYR4</accession>
<name>A0PYR4_CLONN</name>
<protein>
    <submittedName>
        <fullName evidence="1">Uncharacterized protein</fullName>
    </submittedName>
</protein>
<organism evidence="1 2">
    <name type="scientific">Clostridium novyi (strain NT)</name>
    <dbReference type="NCBI Taxonomy" id="386415"/>
    <lineage>
        <taxon>Bacteria</taxon>
        <taxon>Bacillati</taxon>
        <taxon>Bacillota</taxon>
        <taxon>Clostridia</taxon>
        <taxon>Eubacteriales</taxon>
        <taxon>Clostridiaceae</taxon>
        <taxon>Clostridium</taxon>
    </lineage>
</organism>
<dbReference type="HOGENOM" id="CLU_413169_0_0_9"/>
<dbReference type="KEGG" id="cno:NT01CX_1435"/>
<dbReference type="AlphaFoldDB" id="A0PYR4"/>
<dbReference type="Proteomes" id="UP000008220">
    <property type="component" value="Chromosome"/>
</dbReference>
<keyword evidence="2" id="KW-1185">Reference proteome</keyword>
<sequence length="664" mass="77951">MFQKQAEAYLNDVDDRFPIYLKNNCISSLKTKIEKEYFFDKNSKYIIFIDGLDELDYSLVNKIIDEVTFLEELWENCYFVLTTRPMSLISNNNIKQLPVLKEDEIVEIIECISGKEYASIIGFKLDKDIKEAIERPFFCILFALCIKDNCNNFIFDRNRMIDYLVNKSIAKLSIQREKIYEQIIRLSIIFIDKKLGKIHLSELGSDFDIDNLLKSGLIYKEDGEYLYFPLSIIPQWLSAEGLRIKYKNIDEIVKSEEQIIKWRYPLSILFGKITYDESKVIFGKVVSKYPGVASIIIRDGIKTTRQSELPTAIECGKMLQECMKIWIEGLGNLAYIIAPFRYGKIADLGVDIDGIGISVSWNRKSYNEDIKAFDGKELLFWGGNIRSHVPIAQSIWPWVDTLEYLSNNLKEMIKQKPLLLEDGILLDEYIWGLSCRLTNRGSLYDDVISISEIEEYRKYSYATNFYINHTVIDMKFYFHEIDKLINRGQTFISAPWPKHDIPYKGNGGWVWDPYSDQRILEKTVFIYENAIKEYLRIMEKWFPLVKENLSLYNLIPVKLNGDIHISRENAYHGGPTMNWNFEVLQKGESSYVNFRLDDINNRRNESMENYSKVWKKLRVIRREKSEWIRSLSGSNILDIFGEKPVTNLVFNWLESDLKYIGWIK</sequence>
<dbReference type="PATRIC" id="fig|386415.7.peg.542"/>
<dbReference type="RefSeq" id="WP_011721524.1">
    <property type="nucleotide sequence ID" value="NC_008593.1"/>
</dbReference>
<evidence type="ECO:0000313" key="2">
    <source>
        <dbReference type="Proteomes" id="UP000008220"/>
    </source>
</evidence>
<proteinExistence type="predicted"/>
<gene>
    <name evidence="1" type="ordered locus">NT01CX_1435</name>
</gene>
<dbReference type="eggNOG" id="COG5635">
    <property type="taxonomic scope" value="Bacteria"/>
</dbReference>
<dbReference type="InterPro" id="IPR027417">
    <property type="entry name" value="P-loop_NTPase"/>
</dbReference>
<dbReference type="SUPFAM" id="SSF52540">
    <property type="entry name" value="P-loop containing nucleoside triphosphate hydrolases"/>
    <property type="match status" value="1"/>
</dbReference>
<dbReference type="EMBL" id="CP000382">
    <property type="protein sequence ID" value="ABK61044.1"/>
    <property type="molecule type" value="Genomic_DNA"/>
</dbReference>